<evidence type="ECO:0000313" key="6">
    <source>
        <dbReference type="EMBL" id="VEU40786.1"/>
    </source>
</evidence>
<sequence>MRPSTSSSEASEQAVIGSDNSSLGSDSDSEEGWGFLLGGLSTESMASANWEKKEEEGISNTSGRINEPIESKNVVSVLPMGSSSREVPSYEVTGGESKQCGATAATSDNIVEQKISQRAFCLSPNGQILKPPVQILDRSCEQKGNITIATSDIDKGQVIFTEKALLGIQVVPSQTTSLADTKSGMYAVRSCQLCFRSLESASCLSEEGLPFSELWPIPEYDDPTTMECVAIGDPNEPAVATHEYTRTKSGILTCRDCGVMFCNRFCASNHSKVVGDCCRCTRAIKGVVKSIVSGERERRQLTEQYNNNLDTSNSDNSGICNCGAEQEDFGDSEALVDIDPVLILAAKMFVAHVHVCRKNGDGFRGNDGDNEVASDTLFYGLCGQAEDVASLSLGSASIPSSFSDDGDQNSKSPLPLLKEYNAIADAIELTEMERRSSSLCSLQQFQKIAAIAQRNSISLATGSPFRTYYQGMIRKTGGRGSSRQQQVVSDVARLLGAKDGKLTKDMDRIVEEKCVVKMGGIFTLTARMNHSCDPNAEIRAQEYVDCNVDIVAKKNIRRGEEICI</sequence>
<proteinExistence type="predicted"/>
<evidence type="ECO:0000256" key="4">
    <source>
        <dbReference type="SAM" id="MobiDB-lite"/>
    </source>
</evidence>
<evidence type="ECO:0000256" key="3">
    <source>
        <dbReference type="ARBA" id="ARBA00022691"/>
    </source>
</evidence>
<dbReference type="AlphaFoldDB" id="A0A448ZFJ9"/>
<dbReference type="InterPro" id="IPR046341">
    <property type="entry name" value="SET_dom_sf"/>
</dbReference>
<feature type="compositionally biased region" description="Low complexity" evidence="4">
    <location>
        <begin position="17"/>
        <end position="26"/>
    </location>
</feature>
<gene>
    <name evidence="6" type="ORF">PSNMU_V1.4_AUG-EV-PASAV3_0076820</name>
</gene>
<keyword evidence="3" id="KW-0949">S-adenosyl-L-methionine</keyword>
<dbReference type="PANTHER" id="PTHR46402:SF2">
    <property type="entry name" value="HISTONE-LYSINE N-TRIMETHYLTRANSFERASE SMYD5"/>
    <property type="match status" value="1"/>
</dbReference>
<dbReference type="InterPro" id="IPR001214">
    <property type="entry name" value="SET_dom"/>
</dbReference>
<keyword evidence="1" id="KW-0489">Methyltransferase</keyword>
<evidence type="ECO:0000256" key="2">
    <source>
        <dbReference type="ARBA" id="ARBA00022679"/>
    </source>
</evidence>
<dbReference type="PANTHER" id="PTHR46402">
    <property type="entry name" value="SET AND MYND DOMAIN-CONTAINING PROTEIN 5"/>
    <property type="match status" value="1"/>
</dbReference>
<dbReference type="EMBL" id="CAACVS010000307">
    <property type="protein sequence ID" value="VEU40786.1"/>
    <property type="molecule type" value="Genomic_DNA"/>
</dbReference>
<name>A0A448ZFJ9_9STRA</name>
<evidence type="ECO:0000313" key="7">
    <source>
        <dbReference type="Proteomes" id="UP000291116"/>
    </source>
</evidence>
<dbReference type="GO" id="GO:0045814">
    <property type="term" value="P:negative regulation of gene expression, epigenetic"/>
    <property type="evidence" value="ECO:0007669"/>
    <property type="project" value="TreeGrafter"/>
</dbReference>
<feature type="compositionally biased region" description="Polar residues" evidence="4">
    <location>
        <begin position="1"/>
        <end position="11"/>
    </location>
</feature>
<dbReference type="PROSITE" id="PS50280">
    <property type="entry name" value="SET"/>
    <property type="match status" value="1"/>
</dbReference>
<feature type="non-terminal residue" evidence="6">
    <location>
        <position position="564"/>
    </location>
</feature>
<evidence type="ECO:0000259" key="5">
    <source>
        <dbReference type="PROSITE" id="PS50280"/>
    </source>
</evidence>
<dbReference type="Proteomes" id="UP000291116">
    <property type="component" value="Unassembled WGS sequence"/>
</dbReference>
<evidence type="ECO:0000256" key="1">
    <source>
        <dbReference type="ARBA" id="ARBA00022603"/>
    </source>
</evidence>
<protein>
    <recommendedName>
        <fullName evidence="5">SET domain-containing protein</fullName>
    </recommendedName>
</protein>
<keyword evidence="2" id="KW-0808">Transferase</keyword>
<dbReference type="OrthoDB" id="194692at2759"/>
<dbReference type="Pfam" id="PF00856">
    <property type="entry name" value="SET"/>
    <property type="match status" value="1"/>
</dbReference>
<accession>A0A448ZFJ9</accession>
<keyword evidence="7" id="KW-1185">Reference proteome</keyword>
<dbReference type="GO" id="GO:0032259">
    <property type="term" value="P:methylation"/>
    <property type="evidence" value="ECO:0007669"/>
    <property type="project" value="UniProtKB-KW"/>
</dbReference>
<dbReference type="Gene3D" id="2.170.270.10">
    <property type="entry name" value="SET domain"/>
    <property type="match status" value="1"/>
</dbReference>
<reference evidence="6 7" key="1">
    <citation type="submission" date="2019-01" db="EMBL/GenBank/DDBJ databases">
        <authorList>
            <person name="Ferrante I. M."/>
        </authorList>
    </citation>
    <scope>NUCLEOTIDE SEQUENCE [LARGE SCALE GENOMIC DNA]</scope>
    <source>
        <strain evidence="6 7">B856</strain>
    </source>
</reference>
<feature type="region of interest" description="Disordered" evidence="4">
    <location>
        <begin position="1"/>
        <end position="38"/>
    </location>
</feature>
<dbReference type="GO" id="GO:0042799">
    <property type="term" value="F:histone H4K20 methyltransferase activity"/>
    <property type="evidence" value="ECO:0007669"/>
    <property type="project" value="TreeGrafter"/>
</dbReference>
<organism evidence="6 7">
    <name type="scientific">Pseudo-nitzschia multistriata</name>
    <dbReference type="NCBI Taxonomy" id="183589"/>
    <lineage>
        <taxon>Eukaryota</taxon>
        <taxon>Sar</taxon>
        <taxon>Stramenopiles</taxon>
        <taxon>Ochrophyta</taxon>
        <taxon>Bacillariophyta</taxon>
        <taxon>Bacillariophyceae</taxon>
        <taxon>Bacillariophycidae</taxon>
        <taxon>Bacillariales</taxon>
        <taxon>Bacillariaceae</taxon>
        <taxon>Pseudo-nitzschia</taxon>
    </lineage>
</organism>
<feature type="domain" description="SET" evidence="5">
    <location>
        <begin position="131"/>
        <end position="564"/>
    </location>
</feature>
<dbReference type="SUPFAM" id="SSF82199">
    <property type="entry name" value="SET domain"/>
    <property type="match status" value="1"/>
</dbReference>